<keyword evidence="1" id="KW-0732">Signal</keyword>
<gene>
    <name evidence="2" type="ORF">SAMN05216192_12174</name>
</gene>
<dbReference type="SUPFAM" id="SSF53850">
    <property type="entry name" value="Periplasmic binding protein-like II"/>
    <property type="match status" value="1"/>
</dbReference>
<organism evidence="2 3">
    <name type="scientific">Paenibacillus typhae</name>
    <dbReference type="NCBI Taxonomy" id="1174501"/>
    <lineage>
        <taxon>Bacteria</taxon>
        <taxon>Bacillati</taxon>
        <taxon>Bacillota</taxon>
        <taxon>Bacilli</taxon>
        <taxon>Bacillales</taxon>
        <taxon>Paenibacillaceae</taxon>
        <taxon>Paenibacillus</taxon>
    </lineage>
</organism>
<dbReference type="STRING" id="1174501.SAMN05216192_12174"/>
<evidence type="ECO:0000313" key="2">
    <source>
        <dbReference type="EMBL" id="SDJ67072.1"/>
    </source>
</evidence>
<feature type="chain" id="PRO_5011787308" evidence="1">
    <location>
        <begin position="36"/>
        <end position="986"/>
    </location>
</feature>
<accession>A0A1G8VM30</accession>
<keyword evidence="3" id="KW-1185">Reference proteome</keyword>
<dbReference type="InterPro" id="IPR050490">
    <property type="entry name" value="Bact_solute-bd_prot1"/>
</dbReference>
<dbReference type="PANTHER" id="PTHR43649:SF27">
    <property type="entry name" value="EXTRACELLULAR SOLUTE-BINDING PROTEIN FAMILY 1"/>
    <property type="match status" value="1"/>
</dbReference>
<reference evidence="3" key="1">
    <citation type="submission" date="2016-10" db="EMBL/GenBank/DDBJ databases">
        <authorList>
            <person name="Varghese N."/>
            <person name="Submissions S."/>
        </authorList>
    </citation>
    <scope>NUCLEOTIDE SEQUENCE [LARGE SCALE GENOMIC DNA]</scope>
    <source>
        <strain evidence="3">CGMCC 1.11012</strain>
    </source>
</reference>
<dbReference type="EMBL" id="FNDX01000021">
    <property type="protein sequence ID" value="SDJ67072.1"/>
    <property type="molecule type" value="Genomic_DNA"/>
</dbReference>
<dbReference type="InterPro" id="IPR006059">
    <property type="entry name" value="SBP"/>
</dbReference>
<evidence type="ECO:0000313" key="3">
    <source>
        <dbReference type="Proteomes" id="UP000199050"/>
    </source>
</evidence>
<dbReference type="Proteomes" id="UP000199050">
    <property type="component" value="Unassembled WGS sequence"/>
</dbReference>
<evidence type="ECO:0000256" key="1">
    <source>
        <dbReference type="SAM" id="SignalP"/>
    </source>
</evidence>
<dbReference type="Gene3D" id="2.60.120.260">
    <property type="entry name" value="Galactose-binding domain-like"/>
    <property type="match status" value="2"/>
</dbReference>
<name>A0A1G8VM30_9BACL</name>
<sequence length="986" mass="110213">MTGKTSRFQLAKNITLAALALLLMLPAGLNVQANASDQGVTATKNVQTTDAAGQIPDDAAAAEGTAAFNQDKYAAYLAGHKDAARPEQEIIIEAADYSLAEGSGISKLSDYEGMAGESLLTGESGKVEWTVTVAEAGLYNLSMLYYPVAGKSSAIERALYIDGELPFREAAFLQFDRIWVNQLDQLKRDNQGNDLRPRQIEQPRWSEKPFQDSDGYENEPFLFYFSKGIHTVALESSREPVIIRQLKLYKQPEPLSYEELKKQLEAAGAQPAENQLLVIEGEAAAAKSSPTLYPLSERSSSAVQPYSASKIRINTIGGFNWRIPGQWIEWEIDVPETGLYKMAFKTQQNFVRGIYSTRKLTIDGVVPFTEMAMVPFRYKSGYRLDVMGGDEPYLYHLEKGKHVVRLEASLGEFAPLIREVEESLYNLNSMYRKILMITGTKPDEYRDYQLDKKVPDMLEVFGTEHDRLMGVAKRLVELSGQSSDQEALLKTMAQQLSELIEDPDTIPRRLTAYKTNTGGLGTWVQQAREQPLEIDALYVASPDMKLPKQGMGLGSKIKHEAATFLASFFTDYNQIGNVSEEADQKSVTVWIGSGRDQANTMKAMIDETFTPETGINVNLKLVNMSTLLPATLAGQGPDVAMQIGTDLPVNFAMRKAAADLTQFADFSEVEGRFRDSAMVPFRYDGGAYALPETQTFNMLFYRKDILEELHLEVPQTWQDVSTLLAVLSKNHMQFGLPVVVQSAVQGQNIPPNSMYAALLFQNGGQFYRDGGEESDLDSRTGIETFKQWTEFYTDYKLEREYDFANRFRTGEMPFGIADYTVYNQLSVFAPEIRGMWGFVPIPGTVKEDGTIDRTVSSGGSGVIMMEKANDKDASWAFMKWWTSEETQTVFGREMEGLMGAAARYPTANIKALDSLPWPVADYDNLKAQFEWAEGVPEVPGGYFTGRHLFNAFYKTVVGNVEARESIMDYVQYIQDEISTKRKEFGL</sequence>
<protein>
    <submittedName>
        <fullName evidence="2">Carbohydrate ABC transporter substrate-binding protein, CUT1 family</fullName>
    </submittedName>
</protein>
<feature type="signal peptide" evidence="1">
    <location>
        <begin position="1"/>
        <end position="35"/>
    </location>
</feature>
<dbReference type="Gene3D" id="3.40.190.10">
    <property type="entry name" value="Periplasmic binding protein-like II"/>
    <property type="match status" value="1"/>
</dbReference>
<proteinExistence type="predicted"/>
<dbReference type="AlphaFoldDB" id="A0A1G8VM30"/>
<dbReference type="CDD" id="cd14489">
    <property type="entry name" value="CBM_SBP_bac_1_like"/>
    <property type="match status" value="1"/>
</dbReference>
<dbReference type="PANTHER" id="PTHR43649">
    <property type="entry name" value="ARABINOSE-BINDING PROTEIN-RELATED"/>
    <property type="match status" value="1"/>
</dbReference>
<dbReference type="Pfam" id="PF13416">
    <property type="entry name" value="SBP_bac_8"/>
    <property type="match status" value="1"/>
</dbReference>